<dbReference type="AlphaFoldDB" id="A0AA46I5L6"/>
<evidence type="ECO:0000313" key="2">
    <source>
        <dbReference type="EMBL" id="TDT68631.1"/>
    </source>
</evidence>
<keyword evidence="1" id="KW-0175">Coiled coil</keyword>
<comment type="caution">
    <text evidence="2">The sequence shown here is derived from an EMBL/GenBank/DDBJ whole genome shotgun (WGS) entry which is preliminary data.</text>
</comment>
<accession>A0AA46I5L6</accession>
<gene>
    <name evidence="2" type="ORF">EV215_1698</name>
</gene>
<name>A0AA46I5L6_9FUSO</name>
<reference evidence="2 3" key="1">
    <citation type="submission" date="2019-03" db="EMBL/GenBank/DDBJ databases">
        <title>Genomic Encyclopedia of Type Strains, Phase IV (KMG-IV): sequencing the most valuable type-strain genomes for metagenomic binning, comparative biology and taxonomic classification.</title>
        <authorList>
            <person name="Goeker M."/>
        </authorList>
    </citation>
    <scope>NUCLEOTIDE SEQUENCE [LARGE SCALE GENOMIC DNA]</scope>
    <source>
        <strain evidence="2 3">DSM 100055</strain>
    </source>
</reference>
<keyword evidence="3" id="KW-1185">Reference proteome</keyword>
<sequence>MYKNYFLLGFGLSILITGIIMKTSLKEEKNILKSKEKIEKIEKKEEIKNKEVEKTKEEFEKLLKTIEEINNEKTNKIKEEKKEEISEKILTKKEEKKDNQIEIKKEKNIVTLAEQKENKNNEIKKEVKIETKENKIIFVENKNKLIDDFSNIYNINFGDLKDKEEIKNKLKKILDISLIRVKDKEYIISKDKFPKEIAMDISNKLNNLFGIDSVLTIKEWRLVLLKDKNLDNLVKEQKRFEKYIELEIFEKNGEYILQSKNIFFKKIAVEYANLIKNKENIDIIIMQQ</sequence>
<feature type="coiled-coil region" evidence="1">
    <location>
        <begin position="24"/>
        <end position="133"/>
    </location>
</feature>
<organism evidence="2 3">
    <name type="scientific">Hypnocyclicus thermotrophus</name>
    <dbReference type="NCBI Taxonomy" id="1627895"/>
    <lineage>
        <taxon>Bacteria</taxon>
        <taxon>Fusobacteriati</taxon>
        <taxon>Fusobacteriota</taxon>
        <taxon>Fusobacteriia</taxon>
        <taxon>Fusobacteriales</taxon>
        <taxon>Fusobacteriaceae</taxon>
        <taxon>Hypnocyclicus</taxon>
    </lineage>
</organism>
<dbReference type="Proteomes" id="UP000294678">
    <property type="component" value="Unassembled WGS sequence"/>
</dbReference>
<dbReference type="RefSeq" id="WP_134113563.1">
    <property type="nucleotide sequence ID" value="NZ_SOBG01000007.1"/>
</dbReference>
<dbReference type="EMBL" id="SOBG01000007">
    <property type="protein sequence ID" value="TDT68631.1"/>
    <property type="molecule type" value="Genomic_DNA"/>
</dbReference>
<evidence type="ECO:0000256" key="1">
    <source>
        <dbReference type="SAM" id="Coils"/>
    </source>
</evidence>
<evidence type="ECO:0000313" key="3">
    <source>
        <dbReference type="Proteomes" id="UP000294678"/>
    </source>
</evidence>
<proteinExistence type="predicted"/>
<protein>
    <submittedName>
        <fullName evidence="2">Uncharacterized protein</fullName>
    </submittedName>
</protein>